<feature type="domain" description="DUF7708" evidence="2">
    <location>
        <begin position="4"/>
        <end position="97"/>
    </location>
</feature>
<proteinExistence type="predicted"/>
<dbReference type="Pfam" id="PF24883">
    <property type="entry name" value="NPHP3_N"/>
    <property type="match status" value="1"/>
</dbReference>
<dbReference type="AlphaFoldDB" id="A0A6A6GRQ3"/>
<dbReference type="Pfam" id="PF24809">
    <property type="entry name" value="DUF7708"/>
    <property type="match status" value="1"/>
</dbReference>
<dbReference type="EMBL" id="ML991948">
    <property type="protein sequence ID" value="KAF2228432.1"/>
    <property type="molecule type" value="Genomic_DNA"/>
</dbReference>
<reference evidence="4" key="1">
    <citation type="journal article" date="2020" name="Stud. Mycol.">
        <title>101 Dothideomycetes genomes: a test case for predicting lifestyles and emergence of pathogens.</title>
        <authorList>
            <person name="Haridas S."/>
            <person name="Albert R."/>
            <person name="Binder M."/>
            <person name="Bloem J."/>
            <person name="Labutti K."/>
            <person name="Salamov A."/>
            <person name="Andreopoulos B."/>
            <person name="Baker S."/>
            <person name="Barry K."/>
            <person name="Bills G."/>
            <person name="Bluhm B."/>
            <person name="Cannon C."/>
            <person name="Castanera R."/>
            <person name="Culley D."/>
            <person name="Daum C."/>
            <person name="Ezra D."/>
            <person name="Gonzalez J."/>
            <person name="Henrissat B."/>
            <person name="Kuo A."/>
            <person name="Liang C."/>
            <person name="Lipzen A."/>
            <person name="Lutzoni F."/>
            <person name="Magnuson J."/>
            <person name="Mondo S."/>
            <person name="Nolan M."/>
            <person name="Ohm R."/>
            <person name="Pangilinan J."/>
            <person name="Park H.-J."/>
            <person name="Ramirez L."/>
            <person name="Alfaro M."/>
            <person name="Sun H."/>
            <person name="Tritt A."/>
            <person name="Yoshinaga Y."/>
            <person name="Zwiers L.-H."/>
            <person name="Turgeon B."/>
            <person name="Goodwin S."/>
            <person name="Spatafora J."/>
            <person name="Crous P."/>
            <person name="Grigoriev I."/>
        </authorList>
    </citation>
    <scope>NUCLEOTIDE SEQUENCE</scope>
    <source>
        <strain evidence="4">Tuck. ex Michener</strain>
    </source>
</reference>
<feature type="domain" description="Nephrocystin 3-like N-terminal" evidence="3">
    <location>
        <begin position="198"/>
        <end position="343"/>
    </location>
</feature>
<evidence type="ECO:0000313" key="4">
    <source>
        <dbReference type="EMBL" id="KAF2228432.1"/>
    </source>
</evidence>
<evidence type="ECO:0000256" key="1">
    <source>
        <dbReference type="ARBA" id="ARBA00022737"/>
    </source>
</evidence>
<protein>
    <recommendedName>
        <fullName evidence="6">NACHT domain-containing protein</fullName>
    </recommendedName>
</protein>
<name>A0A6A6GRQ3_VIRVR</name>
<evidence type="ECO:0000313" key="5">
    <source>
        <dbReference type="Proteomes" id="UP000800092"/>
    </source>
</evidence>
<evidence type="ECO:0008006" key="6">
    <source>
        <dbReference type="Google" id="ProtNLM"/>
    </source>
</evidence>
<evidence type="ECO:0000259" key="3">
    <source>
        <dbReference type="Pfam" id="PF24883"/>
    </source>
</evidence>
<accession>A0A6A6GRQ3</accession>
<evidence type="ECO:0000259" key="2">
    <source>
        <dbReference type="Pfam" id="PF24809"/>
    </source>
</evidence>
<gene>
    <name evidence="4" type="ORF">EV356DRAFT_87993</name>
</gene>
<keyword evidence="1" id="KW-0677">Repeat</keyword>
<dbReference type="InterPro" id="IPR056884">
    <property type="entry name" value="NPHP3-like_N"/>
</dbReference>
<dbReference type="InterPro" id="IPR056125">
    <property type="entry name" value="DUF7708"/>
</dbReference>
<dbReference type="Proteomes" id="UP000800092">
    <property type="component" value="Unassembled WGS sequence"/>
</dbReference>
<sequence>MTEGLEQVSRLIAHYAMFEAVYCKQPVRVKELLLRALVRLYAAILVYLSHAGRFYEKSAVRRIAKSAVTSPQWAVGELLKKVKVEESSVTQLAKLADAEIVSQTREQLREIRVRQIQLETYHAREQVRLRSTCDSLERLMAGITTRVEELREQKIEHEPLCSIPRLPTSQYRQHHAKLLEDVPSIPANWLIHKQDGTRSASSIIWLQSNHGSDTSKAMALVAEALIQKAQKSPEAASVAFFYCQPERTRSDMIAQALIEQLCFLDSERRGPSEILCMCETKATPHLDLKKCIGLVLNLTERRPVKIIIDKVDDCGPVCRDELLGALRIIISKSYFPVKVLISSSDPAGNALDFEDVSTINLRHGLELAAIKSPFIDPSLHELAFQIVDDQLIQEMELYGERVKRLMPVPDEAFWCHLLQLEVLISTYHSQKSIKDELQDPLGCIFRRVLGRVAPDAFNFHAREIGTVALIGAYSAKSPVPRKALIEQIGLVWPIRDGLSAEDILENCHGFLILGDDDHFDLAHELLVEQVRLDRKELLYTEVVPQKQGVVYEIDGQDELKRAMEGATMLLREVG</sequence>
<organism evidence="4 5">
    <name type="scientific">Viridothelium virens</name>
    <name type="common">Speckled blister lichen</name>
    <name type="synonym">Trypethelium virens</name>
    <dbReference type="NCBI Taxonomy" id="1048519"/>
    <lineage>
        <taxon>Eukaryota</taxon>
        <taxon>Fungi</taxon>
        <taxon>Dikarya</taxon>
        <taxon>Ascomycota</taxon>
        <taxon>Pezizomycotina</taxon>
        <taxon>Dothideomycetes</taxon>
        <taxon>Dothideomycetes incertae sedis</taxon>
        <taxon>Trypetheliales</taxon>
        <taxon>Trypetheliaceae</taxon>
        <taxon>Viridothelium</taxon>
    </lineage>
</organism>
<keyword evidence="5" id="KW-1185">Reference proteome</keyword>